<sequence>MQGKIVVLAPKLSTFTSLGIFSITFRDSNLDNVYLKLRGWMDYSDYSRKEFREIFRRFTFMLPGLGSAKILNLELDIIKALSLISDFLVSSPFPFYNLKYVKLPYGFKESSLSTSVRSYLLGGSPTATIVTASRPDMILINYNYVEDYDFKSHKLKDMS</sequence>
<evidence type="ECO:0000313" key="2">
    <source>
        <dbReference type="Proteomes" id="UP001237642"/>
    </source>
</evidence>
<gene>
    <name evidence="1" type="ORF">POM88_007934</name>
</gene>
<proteinExistence type="predicted"/>
<reference evidence="1" key="2">
    <citation type="submission" date="2023-05" db="EMBL/GenBank/DDBJ databases">
        <authorList>
            <person name="Schelkunov M.I."/>
        </authorList>
    </citation>
    <scope>NUCLEOTIDE SEQUENCE</scope>
    <source>
        <strain evidence="1">Hsosn_3</strain>
        <tissue evidence="1">Leaf</tissue>
    </source>
</reference>
<organism evidence="1 2">
    <name type="scientific">Heracleum sosnowskyi</name>
    <dbReference type="NCBI Taxonomy" id="360622"/>
    <lineage>
        <taxon>Eukaryota</taxon>
        <taxon>Viridiplantae</taxon>
        <taxon>Streptophyta</taxon>
        <taxon>Embryophyta</taxon>
        <taxon>Tracheophyta</taxon>
        <taxon>Spermatophyta</taxon>
        <taxon>Magnoliopsida</taxon>
        <taxon>eudicotyledons</taxon>
        <taxon>Gunneridae</taxon>
        <taxon>Pentapetalae</taxon>
        <taxon>asterids</taxon>
        <taxon>campanulids</taxon>
        <taxon>Apiales</taxon>
        <taxon>Apiaceae</taxon>
        <taxon>Apioideae</taxon>
        <taxon>apioid superclade</taxon>
        <taxon>Tordylieae</taxon>
        <taxon>Tordyliinae</taxon>
        <taxon>Heracleum</taxon>
    </lineage>
</organism>
<keyword evidence="2" id="KW-1185">Reference proteome</keyword>
<comment type="caution">
    <text evidence="1">The sequence shown here is derived from an EMBL/GenBank/DDBJ whole genome shotgun (WGS) entry which is preliminary data.</text>
</comment>
<evidence type="ECO:0000313" key="1">
    <source>
        <dbReference type="EMBL" id="KAK1398071.1"/>
    </source>
</evidence>
<reference evidence="1" key="1">
    <citation type="submission" date="2023-02" db="EMBL/GenBank/DDBJ databases">
        <title>Genome of toxic invasive species Heracleum sosnowskyi carries increased number of genes despite the absence of recent whole-genome duplications.</title>
        <authorList>
            <person name="Schelkunov M."/>
            <person name="Shtratnikova V."/>
            <person name="Makarenko M."/>
            <person name="Klepikova A."/>
            <person name="Omelchenko D."/>
            <person name="Novikova G."/>
            <person name="Obukhova E."/>
            <person name="Bogdanov V."/>
            <person name="Penin A."/>
            <person name="Logacheva M."/>
        </authorList>
    </citation>
    <scope>NUCLEOTIDE SEQUENCE</scope>
    <source>
        <strain evidence="1">Hsosn_3</strain>
        <tissue evidence="1">Leaf</tissue>
    </source>
</reference>
<dbReference type="EMBL" id="JAUIZM010000002">
    <property type="protein sequence ID" value="KAK1398071.1"/>
    <property type="molecule type" value="Genomic_DNA"/>
</dbReference>
<accession>A0AAD8N6Z5</accession>
<dbReference type="Proteomes" id="UP001237642">
    <property type="component" value="Unassembled WGS sequence"/>
</dbReference>
<name>A0AAD8N6Z5_9APIA</name>
<dbReference type="AlphaFoldDB" id="A0AAD8N6Z5"/>
<protein>
    <submittedName>
        <fullName evidence="1">Uncharacterized protein</fullName>
    </submittedName>
</protein>